<sequence>VFNDLNWKRTTNVSATICLSMTATTRTFRFSVPTAETQRPCLYSPRPTKYTW</sequence>
<protein>
    <submittedName>
        <fullName evidence="1 2">Uncharacterized protein</fullName>
    </submittedName>
</protein>
<dbReference type="EnsemblMetazoa" id="ISCW002871-RA">
    <property type="protein sequence ID" value="ISCW002871-PA"/>
    <property type="gene ID" value="ISCW002871"/>
</dbReference>
<name>B7PBQ3_IXOSC</name>
<dbReference type="AlphaFoldDB" id="B7PBQ3"/>
<dbReference type="PaxDb" id="6945-B7PBQ3"/>
<gene>
    <name evidence="1" type="ORF">IscW_ISCW002871</name>
</gene>
<dbReference type="EMBL" id="ABJB010445547">
    <property type="status" value="NOT_ANNOTATED_CDS"/>
    <property type="molecule type" value="Genomic_DNA"/>
</dbReference>
<dbReference type="Proteomes" id="UP000001555">
    <property type="component" value="Unassembled WGS sequence"/>
</dbReference>
<dbReference type="HOGENOM" id="CLU_3093403_0_0_1"/>
<feature type="non-terminal residue" evidence="1">
    <location>
        <position position="1"/>
    </location>
</feature>
<evidence type="ECO:0000313" key="3">
    <source>
        <dbReference type="Proteomes" id="UP000001555"/>
    </source>
</evidence>
<organism>
    <name type="scientific">Ixodes scapularis</name>
    <name type="common">Black-legged tick</name>
    <name type="synonym">Deer tick</name>
    <dbReference type="NCBI Taxonomy" id="6945"/>
    <lineage>
        <taxon>Eukaryota</taxon>
        <taxon>Metazoa</taxon>
        <taxon>Ecdysozoa</taxon>
        <taxon>Arthropoda</taxon>
        <taxon>Chelicerata</taxon>
        <taxon>Arachnida</taxon>
        <taxon>Acari</taxon>
        <taxon>Parasitiformes</taxon>
        <taxon>Ixodida</taxon>
        <taxon>Ixodoidea</taxon>
        <taxon>Ixodidae</taxon>
        <taxon>Ixodinae</taxon>
        <taxon>Ixodes</taxon>
    </lineage>
</organism>
<dbReference type="VEuPathDB" id="VectorBase:ISCI002871"/>
<proteinExistence type="predicted"/>
<dbReference type="EMBL" id="DS678566">
    <property type="protein sequence ID" value="EEC04025.1"/>
    <property type="molecule type" value="Genomic_DNA"/>
</dbReference>
<evidence type="ECO:0000313" key="2">
    <source>
        <dbReference type="EnsemblMetazoa" id="ISCW002871-PA"/>
    </source>
</evidence>
<dbReference type="VEuPathDB" id="VectorBase:ISCW002871"/>
<reference evidence="1 3" key="1">
    <citation type="submission" date="2008-03" db="EMBL/GenBank/DDBJ databases">
        <title>Annotation of Ixodes scapularis.</title>
        <authorList>
            <consortium name="Ixodes scapularis Genome Project Consortium"/>
            <person name="Caler E."/>
            <person name="Hannick L.I."/>
            <person name="Bidwell S."/>
            <person name="Joardar V."/>
            <person name="Thiagarajan M."/>
            <person name="Amedeo P."/>
            <person name="Galinsky K.J."/>
            <person name="Schobel S."/>
            <person name="Inman J."/>
            <person name="Hostetler J."/>
            <person name="Miller J."/>
            <person name="Hammond M."/>
            <person name="Megy K."/>
            <person name="Lawson D."/>
            <person name="Kodira C."/>
            <person name="Sutton G."/>
            <person name="Meyer J."/>
            <person name="Hill C.A."/>
            <person name="Birren B."/>
            <person name="Nene V."/>
            <person name="Collins F."/>
            <person name="Alarcon-Chaidez F."/>
            <person name="Wikel S."/>
            <person name="Strausberg R."/>
        </authorList>
    </citation>
    <scope>NUCLEOTIDE SEQUENCE [LARGE SCALE GENOMIC DNA]</scope>
    <source>
        <strain evidence="3">Wikel</strain>
        <strain evidence="1">Wikel colony</strain>
    </source>
</reference>
<keyword evidence="3" id="KW-1185">Reference proteome</keyword>
<accession>B7PBQ3</accession>
<evidence type="ECO:0000313" key="1">
    <source>
        <dbReference type="EMBL" id="EEC04025.1"/>
    </source>
</evidence>
<dbReference type="InParanoid" id="B7PBQ3"/>
<reference evidence="2" key="2">
    <citation type="submission" date="2020-05" db="UniProtKB">
        <authorList>
            <consortium name="EnsemblMetazoa"/>
        </authorList>
    </citation>
    <scope>IDENTIFICATION</scope>
    <source>
        <strain evidence="2">wikel</strain>
    </source>
</reference>